<dbReference type="EMBL" id="CM026424">
    <property type="protein sequence ID" value="KAG0580660.1"/>
    <property type="molecule type" value="Genomic_DNA"/>
</dbReference>
<feature type="compositionally biased region" description="Polar residues" evidence="1">
    <location>
        <begin position="66"/>
        <end position="90"/>
    </location>
</feature>
<accession>A0A8T0IA83</accession>
<dbReference type="AlphaFoldDB" id="A0A8T0IA83"/>
<keyword evidence="3" id="KW-1185">Reference proteome</keyword>
<evidence type="ECO:0000256" key="1">
    <source>
        <dbReference type="SAM" id="MobiDB-lite"/>
    </source>
</evidence>
<feature type="non-terminal residue" evidence="2">
    <location>
        <position position="1"/>
    </location>
</feature>
<dbReference type="Proteomes" id="UP000822688">
    <property type="component" value="Chromosome 4"/>
</dbReference>
<protein>
    <submittedName>
        <fullName evidence="2">Uncharacterized protein</fullName>
    </submittedName>
</protein>
<reference evidence="2" key="1">
    <citation type="submission" date="2020-06" db="EMBL/GenBank/DDBJ databases">
        <title>WGS assembly of Ceratodon purpureus strain R40.</title>
        <authorList>
            <person name="Carey S.B."/>
            <person name="Jenkins J."/>
            <person name="Shu S."/>
            <person name="Lovell J.T."/>
            <person name="Sreedasyam A."/>
            <person name="Maumus F."/>
            <person name="Tiley G.P."/>
            <person name="Fernandez-Pozo N."/>
            <person name="Barry K."/>
            <person name="Chen C."/>
            <person name="Wang M."/>
            <person name="Lipzen A."/>
            <person name="Daum C."/>
            <person name="Saski C.A."/>
            <person name="Payton A.C."/>
            <person name="Mcbreen J.C."/>
            <person name="Conrad R.E."/>
            <person name="Kollar L.M."/>
            <person name="Olsson S."/>
            <person name="Huttunen S."/>
            <person name="Landis J.B."/>
            <person name="Wickett N.J."/>
            <person name="Johnson M.G."/>
            <person name="Rensing S.A."/>
            <person name="Grimwood J."/>
            <person name="Schmutz J."/>
            <person name="Mcdaniel S.F."/>
        </authorList>
    </citation>
    <scope>NUCLEOTIDE SEQUENCE</scope>
    <source>
        <strain evidence="2">R40</strain>
    </source>
</reference>
<gene>
    <name evidence="2" type="ORF">KC19_4G190300</name>
</gene>
<sequence length="109" mass="12537">PTHFRLATTNHILELIIKLRGPHQGLRGRRRAAHLKLLERCIVRLSMQILGLQNHSVAVKHKRFQSRPTPQRTAPGLSSSPNPETRNSSPREAIPKRNSRCETWLERAR</sequence>
<proteinExistence type="predicted"/>
<comment type="caution">
    <text evidence="2">The sequence shown here is derived from an EMBL/GenBank/DDBJ whole genome shotgun (WGS) entry which is preliminary data.</text>
</comment>
<evidence type="ECO:0000313" key="3">
    <source>
        <dbReference type="Proteomes" id="UP000822688"/>
    </source>
</evidence>
<name>A0A8T0IA83_CERPU</name>
<feature type="compositionally biased region" description="Basic and acidic residues" evidence="1">
    <location>
        <begin position="93"/>
        <end position="109"/>
    </location>
</feature>
<feature type="region of interest" description="Disordered" evidence="1">
    <location>
        <begin position="60"/>
        <end position="109"/>
    </location>
</feature>
<organism evidence="2 3">
    <name type="scientific">Ceratodon purpureus</name>
    <name type="common">Fire moss</name>
    <name type="synonym">Dicranum purpureum</name>
    <dbReference type="NCBI Taxonomy" id="3225"/>
    <lineage>
        <taxon>Eukaryota</taxon>
        <taxon>Viridiplantae</taxon>
        <taxon>Streptophyta</taxon>
        <taxon>Embryophyta</taxon>
        <taxon>Bryophyta</taxon>
        <taxon>Bryophytina</taxon>
        <taxon>Bryopsida</taxon>
        <taxon>Dicranidae</taxon>
        <taxon>Pseudoditrichales</taxon>
        <taxon>Ditrichaceae</taxon>
        <taxon>Ceratodon</taxon>
    </lineage>
</organism>
<evidence type="ECO:0000313" key="2">
    <source>
        <dbReference type="EMBL" id="KAG0580660.1"/>
    </source>
</evidence>